<proteinExistence type="predicted"/>
<protein>
    <submittedName>
        <fullName evidence="3">Uncharacterized protein</fullName>
    </submittedName>
</protein>
<reference evidence="4" key="1">
    <citation type="journal article" date="2008" name="Nat. Genet.">
        <title>The Pristionchus pacificus genome provides a unique perspective on nematode lifestyle and parasitism.</title>
        <authorList>
            <person name="Dieterich C."/>
            <person name="Clifton S.W."/>
            <person name="Schuster L.N."/>
            <person name="Chinwalla A."/>
            <person name="Delehaunty K."/>
            <person name="Dinkelacker I."/>
            <person name="Fulton L."/>
            <person name="Fulton R."/>
            <person name="Godfrey J."/>
            <person name="Minx P."/>
            <person name="Mitreva M."/>
            <person name="Roeseler W."/>
            <person name="Tian H."/>
            <person name="Witte H."/>
            <person name="Yang S.P."/>
            <person name="Wilson R.K."/>
            <person name="Sommer R.J."/>
        </authorList>
    </citation>
    <scope>NUCLEOTIDE SEQUENCE [LARGE SCALE GENOMIC DNA]</scope>
    <source>
        <strain evidence="4">PS312</strain>
    </source>
</reference>
<feature type="coiled-coil region" evidence="1">
    <location>
        <begin position="51"/>
        <end position="78"/>
    </location>
</feature>
<name>A0A2A6BQL5_PRIPA</name>
<dbReference type="AlphaFoldDB" id="A0A2A6BQL5"/>
<dbReference type="Proteomes" id="UP000005239">
    <property type="component" value="Unassembled WGS sequence"/>
</dbReference>
<sequence>MSSHSKSSNQVPHHLSRYTDGFSSNEEHSIGFVNSTAGEIIGLQKMIKEKIEEFSEMISIEEKKNDALRNELYEHKDDEALDMSETPILGVTSSDEIIAISQTHSINFHEKMDLMSYAGAAADEIINLMKIMKEDITKIIQSLKLAQDRNMEQKMKVAAKKIQNELECGEDHAVVQQVVTSFASQLDTSEGDLHEKIDNIWARLPKIGEKLSERQMLECAKMTLHDTADARSFVQLFAFLNEYECNGCLDFTDLNISLSIQFPKEVMARHSRKVRSRLRGINNVYRIMKVTSPEDAVTVFQEEIIDHPLIFRLDNDHSSYYLYTLTRCIKVEGGIQRAILALMALRFFRVIPPTHLDTGLLMWFLRRATGVDEKPIDKCGGVRSAFDAVN</sequence>
<organism evidence="3 4">
    <name type="scientific">Pristionchus pacificus</name>
    <name type="common">Parasitic nematode worm</name>
    <dbReference type="NCBI Taxonomy" id="54126"/>
    <lineage>
        <taxon>Eukaryota</taxon>
        <taxon>Metazoa</taxon>
        <taxon>Ecdysozoa</taxon>
        <taxon>Nematoda</taxon>
        <taxon>Chromadorea</taxon>
        <taxon>Rhabditida</taxon>
        <taxon>Rhabditina</taxon>
        <taxon>Diplogasteromorpha</taxon>
        <taxon>Diplogasteroidea</taxon>
        <taxon>Neodiplogasteridae</taxon>
        <taxon>Pristionchus</taxon>
    </lineage>
</organism>
<evidence type="ECO:0000313" key="3">
    <source>
        <dbReference type="EnsemblMetazoa" id="PPA36764.1"/>
    </source>
</evidence>
<evidence type="ECO:0000256" key="2">
    <source>
        <dbReference type="SAM" id="MobiDB-lite"/>
    </source>
</evidence>
<gene>
    <name evidence="3" type="primary">WBGene00275133</name>
</gene>
<evidence type="ECO:0000313" key="4">
    <source>
        <dbReference type="Proteomes" id="UP000005239"/>
    </source>
</evidence>
<feature type="compositionally biased region" description="Polar residues" evidence="2">
    <location>
        <begin position="1"/>
        <end position="11"/>
    </location>
</feature>
<keyword evidence="1" id="KW-0175">Coiled coil</keyword>
<feature type="region of interest" description="Disordered" evidence="2">
    <location>
        <begin position="1"/>
        <end position="22"/>
    </location>
</feature>
<keyword evidence="4" id="KW-1185">Reference proteome</keyword>
<reference evidence="3" key="2">
    <citation type="submission" date="2022-06" db="UniProtKB">
        <authorList>
            <consortium name="EnsemblMetazoa"/>
        </authorList>
    </citation>
    <scope>IDENTIFICATION</scope>
    <source>
        <strain evidence="3">PS312</strain>
    </source>
</reference>
<evidence type="ECO:0000256" key="1">
    <source>
        <dbReference type="SAM" id="Coils"/>
    </source>
</evidence>
<accession>A0A2A6BQL5</accession>
<accession>A0A8R1YP29</accession>
<dbReference type="EnsemblMetazoa" id="PPA36764.1">
    <property type="protein sequence ID" value="PPA36764.1"/>
    <property type="gene ID" value="WBGene00275133"/>
</dbReference>